<gene>
    <name evidence="1" type="primary">ftsW_1</name>
    <name evidence="1" type="ORF">NCTC5047_05062</name>
</gene>
<keyword evidence="1" id="KW-0131">Cell cycle</keyword>
<dbReference type="GO" id="GO:0051301">
    <property type="term" value="P:cell division"/>
    <property type="evidence" value="ECO:0007669"/>
    <property type="project" value="UniProtKB-KW"/>
</dbReference>
<protein>
    <submittedName>
        <fullName evidence="1">Cell division protein FtsW</fullName>
    </submittedName>
</protein>
<keyword evidence="1" id="KW-0132">Cell division</keyword>
<dbReference type="Proteomes" id="UP000254340">
    <property type="component" value="Unassembled WGS sequence"/>
</dbReference>
<name>A0A377XKF3_KLEPN</name>
<dbReference type="AlphaFoldDB" id="A0A377XKF3"/>
<evidence type="ECO:0000313" key="1">
    <source>
        <dbReference type="EMBL" id="STT84033.1"/>
    </source>
</evidence>
<proteinExistence type="predicted"/>
<evidence type="ECO:0000313" key="2">
    <source>
        <dbReference type="Proteomes" id="UP000254340"/>
    </source>
</evidence>
<reference evidence="1 2" key="1">
    <citation type="submission" date="2018-06" db="EMBL/GenBank/DDBJ databases">
        <authorList>
            <consortium name="Pathogen Informatics"/>
            <person name="Doyle S."/>
        </authorList>
    </citation>
    <scope>NUCLEOTIDE SEQUENCE [LARGE SCALE GENOMIC DNA]</scope>
    <source>
        <strain evidence="1 2">NCTC5047</strain>
    </source>
</reference>
<organism evidence="1 2">
    <name type="scientific">Klebsiella pneumoniae</name>
    <dbReference type="NCBI Taxonomy" id="573"/>
    <lineage>
        <taxon>Bacteria</taxon>
        <taxon>Pseudomonadati</taxon>
        <taxon>Pseudomonadota</taxon>
        <taxon>Gammaproteobacteria</taxon>
        <taxon>Enterobacterales</taxon>
        <taxon>Enterobacteriaceae</taxon>
        <taxon>Klebsiella/Raoultella group</taxon>
        <taxon>Klebsiella</taxon>
        <taxon>Klebsiella pneumoniae complex</taxon>
    </lineage>
</organism>
<dbReference type="EMBL" id="UGLH01000006">
    <property type="protein sequence ID" value="STT84033.1"/>
    <property type="molecule type" value="Genomic_DNA"/>
</dbReference>
<sequence length="69" mass="7833">MFIFAWLFAALKGWVMGSRPKDNDSLVMYDRMLLWLTFGLAGDRLYYGDLGVDAGRTAPGERSFPLRQA</sequence>
<accession>A0A377XKF3</accession>